<dbReference type="Gene3D" id="3.30.200.20">
    <property type="entry name" value="Phosphorylase Kinase, domain 1"/>
    <property type="match status" value="1"/>
</dbReference>
<keyword evidence="5" id="KW-0418">Kinase</keyword>
<dbReference type="SUPFAM" id="SSF56112">
    <property type="entry name" value="Protein kinase-like (PK-like)"/>
    <property type="match status" value="1"/>
</dbReference>
<dbReference type="EMBL" id="CP151657">
    <property type="protein sequence ID" value="WZP17598.1"/>
    <property type="molecule type" value="Genomic_DNA"/>
</dbReference>
<feature type="region of interest" description="Disordered" evidence="3">
    <location>
        <begin position="281"/>
        <end position="300"/>
    </location>
</feature>
<dbReference type="InterPro" id="IPR011009">
    <property type="entry name" value="Kinase-like_dom_sf"/>
</dbReference>
<dbReference type="Proteomes" id="UP001448858">
    <property type="component" value="Chromosome"/>
</dbReference>
<feature type="compositionally biased region" description="Basic and acidic residues" evidence="3">
    <location>
        <begin position="288"/>
        <end position="299"/>
    </location>
</feature>
<keyword evidence="2" id="KW-0067">ATP-binding</keyword>
<feature type="region of interest" description="Disordered" evidence="3">
    <location>
        <begin position="175"/>
        <end position="199"/>
    </location>
</feature>
<dbReference type="PROSITE" id="PS50011">
    <property type="entry name" value="PROTEIN_KINASE_DOM"/>
    <property type="match status" value="1"/>
</dbReference>
<dbReference type="Pfam" id="PF00069">
    <property type="entry name" value="Pkinase"/>
    <property type="match status" value="1"/>
</dbReference>
<evidence type="ECO:0000256" key="3">
    <source>
        <dbReference type="SAM" id="MobiDB-lite"/>
    </source>
</evidence>
<dbReference type="PANTHER" id="PTHR24346:SF30">
    <property type="entry name" value="MATERNAL EMBRYONIC LEUCINE ZIPPER KINASE"/>
    <property type="match status" value="1"/>
</dbReference>
<keyword evidence="6" id="KW-1185">Reference proteome</keyword>
<feature type="region of interest" description="Disordered" evidence="3">
    <location>
        <begin position="363"/>
        <end position="446"/>
    </location>
</feature>
<evidence type="ECO:0000256" key="2">
    <source>
        <dbReference type="ARBA" id="ARBA00022840"/>
    </source>
</evidence>
<dbReference type="RefSeq" id="WP_342025193.1">
    <property type="nucleotide sequence ID" value="NZ_CP151657.1"/>
</dbReference>
<feature type="compositionally biased region" description="Gly residues" evidence="3">
    <location>
        <begin position="318"/>
        <end position="333"/>
    </location>
</feature>
<evidence type="ECO:0000313" key="6">
    <source>
        <dbReference type="Proteomes" id="UP001448858"/>
    </source>
</evidence>
<keyword evidence="5" id="KW-0808">Transferase</keyword>
<feature type="domain" description="Protein kinase" evidence="4">
    <location>
        <begin position="23"/>
        <end position="268"/>
    </location>
</feature>
<proteinExistence type="predicted"/>
<evidence type="ECO:0000313" key="5">
    <source>
        <dbReference type="EMBL" id="WZP17598.1"/>
    </source>
</evidence>
<dbReference type="InterPro" id="IPR000719">
    <property type="entry name" value="Prot_kinase_dom"/>
</dbReference>
<dbReference type="GO" id="GO:0016301">
    <property type="term" value="F:kinase activity"/>
    <property type="evidence" value="ECO:0007669"/>
    <property type="project" value="UniProtKB-KW"/>
</dbReference>
<keyword evidence="1" id="KW-0547">Nucleotide-binding</keyword>
<gene>
    <name evidence="5" type="ORF">AAE021_08605</name>
</gene>
<organism evidence="5 6">
    <name type="scientific">Arthrobacter citreus</name>
    <dbReference type="NCBI Taxonomy" id="1670"/>
    <lineage>
        <taxon>Bacteria</taxon>
        <taxon>Bacillati</taxon>
        <taxon>Actinomycetota</taxon>
        <taxon>Actinomycetes</taxon>
        <taxon>Micrococcales</taxon>
        <taxon>Micrococcaceae</taxon>
        <taxon>Arthrobacter</taxon>
    </lineage>
</organism>
<name>A0ABZ3A1V0_9MICC</name>
<evidence type="ECO:0000256" key="1">
    <source>
        <dbReference type="ARBA" id="ARBA00022741"/>
    </source>
</evidence>
<protein>
    <submittedName>
        <fullName evidence="5">Protein kinase</fullName>
    </submittedName>
</protein>
<reference evidence="5 6" key="1">
    <citation type="submission" date="2024-04" db="EMBL/GenBank/DDBJ databases">
        <title>Arthrobacter sp. from Plains bison fecal sample.</title>
        <authorList>
            <person name="Ruzzini A."/>
        </authorList>
    </citation>
    <scope>NUCLEOTIDE SEQUENCE [LARGE SCALE GENOMIC DNA]</scope>
    <source>
        <strain evidence="5 6">EINP1</strain>
    </source>
</reference>
<dbReference type="PANTHER" id="PTHR24346">
    <property type="entry name" value="MAP/MICROTUBULE AFFINITY-REGULATING KINASE"/>
    <property type="match status" value="1"/>
</dbReference>
<sequence>MESYGAAGAVPAAERPPEVESGYRAGRLLGSGRAGRVWLAVRGHDGAHFALKTPAAAGDGPAGTFETRRELNILSRFEHENLLQLFTVLETSHGPGLLSEYAEGGSLVRIAAARGPLTAGEAVTVLVGIGSALAYLHGQGVSHGQITPGNILFSAQGKPLLGDLGTAQLFGTGSATGMPGGHGAADRTGPEAATGQSFAGPAGDVHALAALGWLALTGHPLPPRTHRPRLSALLPAVPPLLAEAIEAGLADDQDRRPDAAEFVRLVFASAVAEPLDLAMPVPSAGPEADSRRARTERGRAVRGLHRGRWSTLTEGRSRGGAGGSGPGISGGMRRGNRVPLSVAALLVAATMGVGAVAVAAPELLPGKGGTESSGPDAAAEEGGTTEGDPKQGEGALGEGGQPENEKAPGTPGPQEHDRGREQTANPPPDAGAETAGARGPLTETPEPKLQALVRGEDPVAAAGALAELRARAFSTANAELLDGVNIPGSSAMITDRAEIAKLAAAGTFLSGLSVEILSAGPVLPGEAGRVSLPAAVSTSAYAERDAGGGTVRNTAALSHQDIVLIMVRTPAGWRIEDILPAPA</sequence>
<dbReference type="Gene3D" id="1.10.510.10">
    <property type="entry name" value="Transferase(Phosphotransferase) domain 1"/>
    <property type="match status" value="1"/>
</dbReference>
<evidence type="ECO:0000259" key="4">
    <source>
        <dbReference type="PROSITE" id="PS50011"/>
    </source>
</evidence>
<feature type="region of interest" description="Disordered" evidence="3">
    <location>
        <begin position="306"/>
        <end position="333"/>
    </location>
</feature>
<accession>A0ABZ3A1V0</accession>